<accession>A0AAN5HZ30</accession>
<evidence type="ECO:0008006" key="5">
    <source>
        <dbReference type="Google" id="ProtNLM"/>
    </source>
</evidence>
<reference evidence="4" key="1">
    <citation type="submission" date="2022-10" db="EMBL/GenBank/DDBJ databases">
        <title>Genome assembly of Pristionchus species.</title>
        <authorList>
            <person name="Yoshida K."/>
            <person name="Sommer R.J."/>
        </authorList>
    </citation>
    <scope>NUCLEOTIDE SEQUENCE [LARGE SCALE GENOMIC DNA]</scope>
    <source>
        <strain evidence="4">RS5460</strain>
    </source>
</reference>
<proteinExistence type="inferred from homology"/>
<evidence type="ECO:0000313" key="3">
    <source>
        <dbReference type="EMBL" id="GMR45646.1"/>
    </source>
</evidence>
<evidence type="ECO:0000256" key="2">
    <source>
        <dbReference type="ARBA" id="ARBA00023033"/>
    </source>
</evidence>
<sequence length="308" mass="35748">MFLYILLGFLTLLGYALMKYYQFTAKYPKGPFPLPFIGNAHQFDFKHQWKSLQKLGREQNGFYTLFSPIPFVQITDFEIIKEAFIDKGDDFVGRPDNEIIQEAFTFAPNAGVINSNGESWRENRRAAISIMRDFGMGKNLMEEQVRASVAEYIAHLDSIVDKEHADLRWPIQVMIANVINEVLFGYRYKYDDCKPLMDYVNGFSRMMEEMTDSIGLMVAFVFPRIRHWPVIGWYTVGRIQAAQAKLNEYIYENVDKVLKDYHVEDEPTCFAHAYKQRMGQNEYLDHINLLATCSDFFAAGMESTTTTL</sequence>
<dbReference type="Gene3D" id="1.10.630.10">
    <property type="entry name" value="Cytochrome P450"/>
    <property type="match status" value="1"/>
</dbReference>
<dbReference type="GO" id="GO:0020037">
    <property type="term" value="F:heme binding"/>
    <property type="evidence" value="ECO:0007669"/>
    <property type="project" value="InterPro"/>
</dbReference>
<dbReference type="InterPro" id="IPR036396">
    <property type="entry name" value="Cyt_P450_sf"/>
</dbReference>
<dbReference type="GO" id="GO:0005506">
    <property type="term" value="F:iron ion binding"/>
    <property type="evidence" value="ECO:0007669"/>
    <property type="project" value="InterPro"/>
</dbReference>
<dbReference type="InterPro" id="IPR002401">
    <property type="entry name" value="Cyt_P450_E_grp-I"/>
</dbReference>
<gene>
    <name evidence="3" type="ORF">PMAYCL1PPCAC_15841</name>
</gene>
<feature type="non-terminal residue" evidence="3">
    <location>
        <position position="308"/>
    </location>
</feature>
<dbReference type="PANTHER" id="PTHR24284:SF1">
    <property type="entry name" value="CYTOCHROME P450 FAMILY"/>
    <property type="match status" value="1"/>
</dbReference>
<keyword evidence="4" id="KW-1185">Reference proteome</keyword>
<comment type="caution">
    <text evidence="3">The sequence shown here is derived from an EMBL/GenBank/DDBJ whole genome shotgun (WGS) entry which is preliminary data.</text>
</comment>
<dbReference type="AlphaFoldDB" id="A0AAN5HZ30"/>
<dbReference type="EMBL" id="BTRK01000004">
    <property type="protein sequence ID" value="GMR45646.1"/>
    <property type="molecule type" value="Genomic_DNA"/>
</dbReference>
<dbReference type="InterPro" id="IPR001128">
    <property type="entry name" value="Cyt_P450"/>
</dbReference>
<comment type="similarity">
    <text evidence="1">Belongs to the cytochrome P450 family.</text>
</comment>
<organism evidence="3 4">
    <name type="scientific">Pristionchus mayeri</name>
    <dbReference type="NCBI Taxonomy" id="1317129"/>
    <lineage>
        <taxon>Eukaryota</taxon>
        <taxon>Metazoa</taxon>
        <taxon>Ecdysozoa</taxon>
        <taxon>Nematoda</taxon>
        <taxon>Chromadorea</taxon>
        <taxon>Rhabditida</taxon>
        <taxon>Rhabditina</taxon>
        <taxon>Diplogasteromorpha</taxon>
        <taxon>Diplogasteroidea</taxon>
        <taxon>Neodiplogasteridae</taxon>
        <taxon>Pristionchus</taxon>
    </lineage>
</organism>
<dbReference type="SUPFAM" id="SSF48264">
    <property type="entry name" value="Cytochrome P450"/>
    <property type="match status" value="1"/>
</dbReference>
<name>A0AAN5HZ30_9BILA</name>
<evidence type="ECO:0000313" key="4">
    <source>
        <dbReference type="Proteomes" id="UP001328107"/>
    </source>
</evidence>
<keyword evidence="2" id="KW-0503">Monooxygenase</keyword>
<dbReference type="Pfam" id="PF00067">
    <property type="entry name" value="p450"/>
    <property type="match status" value="1"/>
</dbReference>
<dbReference type="PRINTS" id="PR00463">
    <property type="entry name" value="EP450I"/>
</dbReference>
<dbReference type="Proteomes" id="UP001328107">
    <property type="component" value="Unassembled WGS sequence"/>
</dbReference>
<dbReference type="GO" id="GO:0016705">
    <property type="term" value="F:oxidoreductase activity, acting on paired donors, with incorporation or reduction of molecular oxygen"/>
    <property type="evidence" value="ECO:0007669"/>
    <property type="project" value="InterPro"/>
</dbReference>
<protein>
    <recommendedName>
        <fullName evidence="5">Cytochrome P450</fullName>
    </recommendedName>
</protein>
<keyword evidence="2" id="KW-0560">Oxidoreductase</keyword>
<evidence type="ECO:0000256" key="1">
    <source>
        <dbReference type="ARBA" id="ARBA00010617"/>
    </source>
</evidence>
<dbReference type="PANTHER" id="PTHR24284">
    <property type="entry name" value="CYTOCHROME P450 FAMILY"/>
    <property type="match status" value="1"/>
</dbReference>
<dbReference type="GO" id="GO:0004497">
    <property type="term" value="F:monooxygenase activity"/>
    <property type="evidence" value="ECO:0007669"/>
    <property type="project" value="UniProtKB-KW"/>
</dbReference>